<proteinExistence type="predicted"/>
<dbReference type="InterPro" id="IPR018958">
    <property type="entry name" value="Knr4/Smi1-like_dom"/>
</dbReference>
<dbReference type="InterPro" id="IPR037883">
    <property type="entry name" value="Knr4/Smi1-like_sf"/>
</dbReference>
<sequence length="133" mass="15355">MNTQEIVKTIETNESIGLSEKDIADFEKEINWHFPAAYREILIAVDGGYGKIGDFYIDFWSLNDIIFYYEDIEDLDGLIPFASDGCGIAFAFDKKSEEIVSIPMDCLERNYAKIIAVNYDDFIDRLCLHKLQY</sequence>
<accession>A0A173UHD9</accession>
<dbReference type="SMART" id="SM00860">
    <property type="entry name" value="SMI1_KNR4"/>
    <property type="match status" value="1"/>
</dbReference>
<reference evidence="2 3" key="1">
    <citation type="submission" date="2015-09" db="EMBL/GenBank/DDBJ databases">
        <authorList>
            <consortium name="Pathogen Informatics"/>
        </authorList>
    </citation>
    <scope>NUCLEOTIDE SEQUENCE [LARGE SCALE GENOMIC DNA]</scope>
    <source>
        <strain evidence="2 3">2789STDY5608887</strain>
    </source>
</reference>
<gene>
    <name evidence="2" type="ORF">ERS852444_02075</name>
</gene>
<feature type="domain" description="Knr4/Smi1-like" evidence="1">
    <location>
        <begin position="17"/>
        <end position="125"/>
    </location>
</feature>
<dbReference type="SUPFAM" id="SSF160631">
    <property type="entry name" value="SMI1/KNR4-like"/>
    <property type="match status" value="1"/>
</dbReference>
<dbReference type="Proteomes" id="UP000095453">
    <property type="component" value="Unassembled WGS sequence"/>
</dbReference>
<dbReference type="RefSeq" id="WP_055169649.1">
    <property type="nucleotide sequence ID" value="NZ_CYXX01000015.1"/>
</dbReference>
<evidence type="ECO:0000313" key="3">
    <source>
        <dbReference type="Proteomes" id="UP000095453"/>
    </source>
</evidence>
<evidence type="ECO:0000313" key="2">
    <source>
        <dbReference type="EMBL" id="CUN14269.1"/>
    </source>
</evidence>
<protein>
    <submittedName>
        <fullName evidence="2">SMI1 / KNR4 family</fullName>
    </submittedName>
</protein>
<dbReference type="EMBL" id="CYXX01000015">
    <property type="protein sequence ID" value="CUN14269.1"/>
    <property type="molecule type" value="Genomic_DNA"/>
</dbReference>
<dbReference type="Gene3D" id="3.40.1580.10">
    <property type="entry name" value="SMI1/KNR4-like"/>
    <property type="match status" value="1"/>
</dbReference>
<dbReference type="AlphaFoldDB" id="A0A173UHD9"/>
<evidence type="ECO:0000259" key="1">
    <source>
        <dbReference type="SMART" id="SM00860"/>
    </source>
</evidence>
<name>A0A173UHD9_9FIRM</name>
<organism evidence="2 3">
    <name type="scientific">Roseburia inulinivorans</name>
    <dbReference type="NCBI Taxonomy" id="360807"/>
    <lineage>
        <taxon>Bacteria</taxon>
        <taxon>Bacillati</taxon>
        <taxon>Bacillota</taxon>
        <taxon>Clostridia</taxon>
        <taxon>Lachnospirales</taxon>
        <taxon>Lachnospiraceae</taxon>
        <taxon>Roseburia</taxon>
    </lineage>
</organism>
<dbReference type="Pfam" id="PF09346">
    <property type="entry name" value="SMI1_KNR4"/>
    <property type="match status" value="1"/>
</dbReference>